<proteinExistence type="predicted"/>
<accession>A0A7I9XT77</accession>
<evidence type="ECO:0000313" key="2">
    <source>
        <dbReference type="EMBL" id="GFG73008.1"/>
    </source>
</evidence>
<gene>
    <name evidence="2" type="ORF">MBOT_03730</name>
</gene>
<evidence type="ECO:0000313" key="3">
    <source>
        <dbReference type="Proteomes" id="UP000465361"/>
    </source>
</evidence>
<name>A0A7I9XT77_9MYCO</name>
<dbReference type="EMBL" id="BLKW01000002">
    <property type="protein sequence ID" value="GFG73008.1"/>
    <property type="molecule type" value="Genomic_DNA"/>
</dbReference>
<evidence type="ECO:0000256" key="1">
    <source>
        <dbReference type="SAM" id="SignalP"/>
    </source>
</evidence>
<keyword evidence="1" id="KW-0732">Signal</keyword>
<protein>
    <recommendedName>
        <fullName evidence="4">DUF732 domain-containing protein</fullName>
    </recommendedName>
</protein>
<evidence type="ECO:0008006" key="4">
    <source>
        <dbReference type="Google" id="ProtNLM"/>
    </source>
</evidence>
<dbReference type="AlphaFoldDB" id="A0A7I9XT77"/>
<sequence>MGHSRTFGAGLAMSIGLIAAAAVWAAPAQADPVDDSGKSVCPMMTQLGASFASLMSTLINATSDIHGKTAVAPDTAGMFSKMGISNYCPDAERSLRNNQLPNVPGIISDRPDVHGIVGGVPSNPGVAGH</sequence>
<keyword evidence="3" id="KW-1185">Reference proteome</keyword>
<reference evidence="2 3" key="1">
    <citation type="journal article" date="2019" name="Emerg. Microbes Infect.">
        <title>Comprehensive subspecies identification of 175 nontuberculous mycobacteria species based on 7547 genomic profiles.</title>
        <authorList>
            <person name="Matsumoto Y."/>
            <person name="Kinjo T."/>
            <person name="Motooka D."/>
            <person name="Nabeya D."/>
            <person name="Jung N."/>
            <person name="Uechi K."/>
            <person name="Horii T."/>
            <person name="Iida T."/>
            <person name="Fujita J."/>
            <person name="Nakamura S."/>
        </authorList>
    </citation>
    <scope>NUCLEOTIDE SEQUENCE [LARGE SCALE GENOMIC DNA]</scope>
    <source>
        <strain evidence="2 3">JCM 17322</strain>
    </source>
</reference>
<organism evidence="2 3">
    <name type="scientific">Mycobacterium botniense</name>
    <dbReference type="NCBI Taxonomy" id="84962"/>
    <lineage>
        <taxon>Bacteria</taxon>
        <taxon>Bacillati</taxon>
        <taxon>Actinomycetota</taxon>
        <taxon>Actinomycetes</taxon>
        <taxon>Mycobacteriales</taxon>
        <taxon>Mycobacteriaceae</taxon>
        <taxon>Mycobacterium</taxon>
    </lineage>
</organism>
<feature type="chain" id="PRO_5029481298" description="DUF732 domain-containing protein" evidence="1">
    <location>
        <begin position="31"/>
        <end position="129"/>
    </location>
</feature>
<dbReference type="Proteomes" id="UP000465361">
    <property type="component" value="Unassembled WGS sequence"/>
</dbReference>
<comment type="caution">
    <text evidence="2">The sequence shown here is derived from an EMBL/GenBank/DDBJ whole genome shotgun (WGS) entry which is preliminary data.</text>
</comment>
<feature type="signal peptide" evidence="1">
    <location>
        <begin position="1"/>
        <end position="30"/>
    </location>
</feature>